<dbReference type="AlphaFoldDB" id="A0A2N1N093"/>
<name>A0A2N1N093_9GLOM</name>
<accession>A0A2N1N093</accession>
<evidence type="ECO:0000313" key="2">
    <source>
        <dbReference type="EMBL" id="PKK67323.1"/>
    </source>
</evidence>
<reference evidence="2 3" key="1">
    <citation type="submission" date="2016-04" db="EMBL/GenBank/DDBJ databases">
        <title>Genome analyses suggest a sexual origin of heterokaryosis in a supposedly ancient asexual fungus.</title>
        <authorList>
            <person name="Ropars J."/>
            <person name="Sedzielewska K."/>
            <person name="Noel J."/>
            <person name="Charron P."/>
            <person name="Farinelli L."/>
            <person name="Marton T."/>
            <person name="Kruger M."/>
            <person name="Pelin A."/>
            <person name="Brachmann A."/>
            <person name="Corradi N."/>
        </authorList>
    </citation>
    <scope>NUCLEOTIDE SEQUENCE [LARGE SCALE GENOMIC DNA]</scope>
    <source>
        <strain evidence="2 3">C2</strain>
    </source>
</reference>
<reference evidence="2 3" key="2">
    <citation type="submission" date="2017-10" db="EMBL/GenBank/DDBJ databases">
        <title>Extensive intraspecific genome diversity in a model arbuscular mycorrhizal fungus.</title>
        <authorList>
            <person name="Chen E.C.H."/>
            <person name="Morin E."/>
            <person name="Baudet D."/>
            <person name="Noel J."/>
            <person name="Ndikumana S."/>
            <person name="Charron P."/>
            <person name="St-Onge C."/>
            <person name="Giorgi J."/>
            <person name="Grigoriev I.V."/>
            <person name="Roux C."/>
            <person name="Martin F.M."/>
            <person name="Corradi N."/>
        </authorList>
    </citation>
    <scope>NUCLEOTIDE SEQUENCE [LARGE SCALE GENOMIC DNA]</scope>
    <source>
        <strain evidence="2 3">C2</strain>
    </source>
</reference>
<proteinExistence type="predicted"/>
<keyword evidence="1" id="KW-1133">Transmembrane helix</keyword>
<keyword evidence="1" id="KW-0472">Membrane</keyword>
<comment type="caution">
    <text evidence="2">The sequence shown here is derived from an EMBL/GenBank/DDBJ whole genome shotgun (WGS) entry which is preliminary data.</text>
</comment>
<dbReference type="EMBL" id="LLXL01000974">
    <property type="protein sequence ID" value="PKK67323.1"/>
    <property type="molecule type" value="Genomic_DNA"/>
</dbReference>
<feature type="transmembrane region" description="Helical" evidence="1">
    <location>
        <begin position="27"/>
        <end position="54"/>
    </location>
</feature>
<feature type="transmembrane region" description="Helical" evidence="1">
    <location>
        <begin position="74"/>
        <end position="98"/>
    </location>
</feature>
<gene>
    <name evidence="2" type="ORF">RhiirC2_783670</name>
</gene>
<dbReference type="VEuPathDB" id="FungiDB:RhiirFUN_010106"/>
<sequence>MAFRAFDMLNSPIFEHIILTARSLISAILWTSGLSCCFILNLSFLVSYMDIGIWQMVLSDLFGYWDFWQYKIHFFSFTALFKELLLTVFLGAVVVLSVSFNAKFRHSFGSLDVGFDFGSEDKTLKLFYYHYFKVYQ</sequence>
<keyword evidence="1" id="KW-0812">Transmembrane</keyword>
<evidence type="ECO:0000256" key="1">
    <source>
        <dbReference type="SAM" id="Phobius"/>
    </source>
</evidence>
<protein>
    <submittedName>
        <fullName evidence="2">Uncharacterized protein</fullName>
    </submittedName>
</protein>
<organism evidence="2 3">
    <name type="scientific">Rhizophagus irregularis</name>
    <dbReference type="NCBI Taxonomy" id="588596"/>
    <lineage>
        <taxon>Eukaryota</taxon>
        <taxon>Fungi</taxon>
        <taxon>Fungi incertae sedis</taxon>
        <taxon>Mucoromycota</taxon>
        <taxon>Glomeromycotina</taxon>
        <taxon>Glomeromycetes</taxon>
        <taxon>Glomerales</taxon>
        <taxon>Glomeraceae</taxon>
        <taxon>Rhizophagus</taxon>
    </lineage>
</organism>
<dbReference type="Proteomes" id="UP000233469">
    <property type="component" value="Unassembled WGS sequence"/>
</dbReference>
<evidence type="ECO:0000313" key="3">
    <source>
        <dbReference type="Proteomes" id="UP000233469"/>
    </source>
</evidence>